<reference evidence="2 3" key="1">
    <citation type="submission" date="2024-11" db="EMBL/GenBank/DDBJ databases">
        <title>Adaptive evolution of stress response genes in parasites aligns with host niche diversity.</title>
        <authorList>
            <person name="Hahn C."/>
            <person name="Resl P."/>
        </authorList>
    </citation>
    <scope>NUCLEOTIDE SEQUENCE [LARGE SCALE GENOMIC DNA]</scope>
    <source>
        <strain evidence="2">EGGRZ-B1_66</strain>
        <tissue evidence="2">Body</tissue>
    </source>
</reference>
<evidence type="ECO:0000313" key="3">
    <source>
        <dbReference type="Proteomes" id="UP001626550"/>
    </source>
</evidence>
<evidence type="ECO:0000256" key="1">
    <source>
        <dbReference type="SAM" id="MobiDB-lite"/>
    </source>
</evidence>
<evidence type="ECO:0000313" key="2">
    <source>
        <dbReference type="EMBL" id="KAL3308851.1"/>
    </source>
</evidence>
<feature type="region of interest" description="Disordered" evidence="1">
    <location>
        <begin position="169"/>
        <end position="197"/>
    </location>
</feature>
<dbReference type="EMBL" id="JBJKFK010004610">
    <property type="protein sequence ID" value="KAL3308851.1"/>
    <property type="molecule type" value="Genomic_DNA"/>
</dbReference>
<comment type="caution">
    <text evidence="2">The sequence shown here is derived from an EMBL/GenBank/DDBJ whole genome shotgun (WGS) entry which is preliminary data.</text>
</comment>
<gene>
    <name evidence="2" type="ORF">Ciccas_012612</name>
</gene>
<protein>
    <submittedName>
        <fullName evidence="2">Uncharacterized protein</fullName>
    </submittedName>
</protein>
<sequence>MLNPVEARIELLESQVACLFKQLATYQQKCNSFDNQDANSRNDSDKIIFHFDGSTLRGSSSEANIVLDTPREFIVFINSVLFATKRSKKEFCAKLQEPTEWLDENFISLAWENIPRKDVENYFKILTNLLNCTVHTEIKIPSGEISDQVEVENRVNALLARAKQMMQAQEAISAMQTPPTRRKRQAPSQPVDSDISH</sequence>
<dbReference type="Proteomes" id="UP001626550">
    <property type="component" value="Unassembled WGS sequence"/>
</dbReference>
<organism evidence="2 3">
    <name type="scientific">Cichlidogyrus casuarinus</name>
    <dbReference type="NCBI Taxonomy" id="1844966"/>
    <lineage>
        <taxon>Eukaryota</taxon>
        <taxon>Metazoa</taxon>
        <taxon>Spiralia</taxon>
        <taxon>Lophotrochozoa</taxon>
        <taxon>Platyhelminthes</taxon>
        <taxon>Monogenea</taxon>
        <taxon>Monopisthocotylea</taxon>
        <taxon>Dactylogyridea</taxon>
        <taxon>Ancyrocephalidae</taxon>
        <taxon>Cichlidogyrus</taxon>
    </lineage>
</organism>
<name>A0ABD2PMX1_9PLAT</name>
<keyword evidence="3" id="KW-1185">Reference proteome</keyword>
<accession>A0ABD2PMX1</accession>
<dbReference type="AlphaFoldDB" id="A0ABD2PMX1"/>
<proteinExistence type="predicted"/>